<evidence type="ECO:0000313" key="2">
    <source>
        <dbReference type="Proteomes" id="UP001228113"/>
    </source>
</evidence>
<proteinExistence type="predicted"/>
<name>A0AA48KDG0_9BACT</name>
<dbReference type="Proteomes" id="UP001228113">
    <property type="component" value="Chromosome"/>
</dbReference>
<evidence type="ECO:0000313" key="1">
    <source>
        <dbReference type="EMBL" id="BDU77030.1"/>
    </source>
</evidence>
<keyword evidence="2" id="KW-1185">Reference proteome</keyword>
<dbReference type="InterPro" id="IPR008947">
    <property type="entry name" value="PLipase_C/P1_nuclease_dom_sf"/>
</dbReference>
<dbReference type="Gene3D" id="1.10.575.10">
    <property type="entry name" value="P1 Nuclease"/>
    <property type="match status" value="1"/>
</dbReference>
<gene>
    <name evidence="1" type="ORF">METESE_19880</name>
</gene>
<dbReference type="SUPFAM" id="SSF48537">
    <property type="entry name" value="Phospholipase C/P1 nuclease"/>
    <property type="match status" value="1"/>
</dbReference>
<dbReference type="RefSeq" id="WP_316410070.1">
    <property type="nucleotide sequence ID" value="NZ_AP027081.1"/>
</dbReference>
<dbReference type="GO" id="GO:0016788">
    <property type="term" value="F:hydrolase activity, acting on ester bonds"/>
    <property type="evidence" value="ECO:0007669"/>
    <property type="project" value="InterPro"/>
</dbReference>
<reference evidence="1" key="1">
    <citation type="journal article" date="2023" name="Int. J. Syst. Evol. Microbiol.">
        <title>Mesoterricola silvestris gen. nov., sp. nov., Mesoterricola sediminis sp. nov., Geothrix oryzae sp. nov., Geothrix edaphica sp. nov., Geothrix rubra sp. nov., and Geothrix limicola sp. nov., six novel members of Acidobacteriota isolated from soils.</title>
        <authorList>
            <person name="Itoh H."/>
            <person name="Sugisawa Y."/>
            <person name="Mise K."/>
            <person name="Xu Z."/>
            <person name="Kuniyasu M."/>
            <person name="Ushijima N."/>
            <person name="Kawano K."/>
            <person name="Kobayashi E."/>
            <person name="Shiratori Y."/>
            <person name="Masuda Y."/>
            <person name="Senoo K."/>
        </authorList>
    </citation>
    <scope>NUCLEOTIDE SEQUENCE</scope>
    <source>
        <strain evidence="1">W786</strain>
    </source>
</reference>
<protein>
    <recommendedName>
        <fullName evidence="3">S1/P1 Nuclease</fullName>
    </recommendedName>
</protein>
<sequence length="276" mass="29722">MRPGFLALLLLAAPPLSAWGALGHRLLAVGALRDLPPGLAGWYRGREGEVADHAVDPDRWRASDPLEGPRHYLDSEAYGGPAAVPRDPEAAWARLGPAGFLRAGQVPWVIQARALDLVRAFQAGDRERVLLATAWLSHYVGDLQVPLHTTADSDGEGTGQAGIHARWESDLLARLEAQDPFRPEVRPAEPGPDPLGLPWRWLEEAYGLVEEVLAADRTAQAAAAAAGEPGYGPVYWALFEALQGARLRDRLTLSAQRTVDLVRWAWNAAGSPGAGL</sequence>
<evidence type="ECO:0008006" key="3">
    <source>
        <dbReference type="Google" id="ProtNLM"/>
    </source>
</evidence>
<dbReference type="KEGG" id="msea:METESE_19880"/>
<accession>A0AA48KDG0</accession>
<organism evidence="1 2">
    <name type="scientific">Mesoterricola sediminis</name>
    <dbReference type="NCBI Taxonomy" id="2927980"/>
    <lineage>
        <taxon>Bacteria</taxon>
        <taxon>Pseudomonadati</taxon>
        <taxon>Acidobacteriota</taxon>
        <taxon>Holophagae</taxon>
        <taxon>Holophagales</taxon>
        <taxon>Holophagaceae</taxon>
        <taxon>Mesoterricola</taxon>
    </lineage>
</organism>
<dbReference type="AlphaFoldDB" id="A0AA48KDG0"/>
<dbReference type="EMBL" id="AP027081">
    <property type="protein sequence ID" value="BDU77030.1"/>
    <property type="molecule type" value="Genomic_DNA"/>
</dbReference>